<dbReference type="SUPFAM" id="SSF50331">
    <property type="entry name" value="MOP-like"/>
    <property type="match status" value="1"/>
</dbReference>
<dbReference type="PANTHER" id="PTHR42781">
    <property type="entry name" value="SPERMIDINE/PUTRESCINE IMPORT ATP-BINDING PROTEIN POTA"/>
    <property type="match status" value="1"/>
</dbReference>
<dbReference type="GO" id="GO:0015594">
    <property type="term" value="F:ABC-type putrescine transporter activity"/>
    <property type="evidence" value="ECO:0007669"/>
    <property type="project" value="InterPro"/>
</dbReference>
<keyword evidence="4 7" id="KW-0067">ATP-binding</keyword>
<evidence type="ECO:0000256" key="7">
    <source>
        <dbReference type="RuleBase" id="RU364083"/>
    </source>
</evidence>
<dbReference type="FunFam" id="3.40.50.300:FF:000133">
    <property type="entry name" value="Spermidine/putrescine import ATP-binding protein PotA"/>
    <property type="match status" value="1"/>
</dbReference>
<dbReference type="AlphaFoldDB" id="A0A6I4YEW7"/>
<dbReference type="GO" id="GO:0016887">
    <property type="term" value="F:ATP hydrolysis activity"/>
    <property type="evidence" value="ECO:0007669"/>
    <property type="project" value="InterPro"/>
</dbReference>
<dbReference type="NCBIfam" id="TIGR01187">
    <property type="entry name" value="potA"/>
    <property type="match status" value="1"/>
</dbReference>
<dbReference type="InterPro" id="IPR003439">
    <property type="entry name" value="ABC_transporter-like_ATP-bd"/>
</dbReference>
<evidence type="ECO:0000313" key="9">
    <source>
        <dbReference type="EMBL" id="MXV18531.1"/>
    </source>
</evidence>
<keyword evidence="1 7" id="KW-0813">Transport</keyword>
<dbReference type="Gene3D" id="2.40.50.140">
    <property type="entry name" value="Nucleic acid-binding proteins"/>
    <property type="match status" value="1"/>
</dbReference>
<comment type="caution">
    <text evidence="9">The sequence shown here is derived from an EMBL/GenBank/DDBJ whole genome shotgun (WGS) entry which is preliminary data.</text>
</comment>
<dbReference type="Pfam" id="PF00005">
    <property type="entry name" value="ABC_tran"/>
    <property type="match status" value="1"/>
</dbReference>
<protein>
    <recommendedName>
        <fullName evidence="7">Spermidine/putrescine import ATP-binding protein PotA</fullName>
        <ecNumber evidence="7">7.6.2.11</ecNumber>
    </recommendedName>
</protein>
<dbReference type="GO" id="GO:0005524">
    <property type="term" value="F:ATP binding"/>
    <property type="evidence" value="ECO:0007669"/>
    <property type="project" value="UniProtKB-KW"/>
</dbReference>
<comment type="function">
    <text evidence="7">Part of the ABC transporter complex PotABCD involved in spermidine/putrescine import. Responsible for energy coupling to the transport system.</text>
</comment>
<dbReference type="Gene3D" id="2.40.50.100">
    <property type="match status" value="1"/>
</dbReference>
<evidence type="ECO:0000256" key="5">
    <source>
        <dbReference type="ARBA" id="ARBA00022967"/>
    </source>
</evidence>
<accession>A0A6I4YEW7</accession>
<evidence type="ECO:0000256" key="4">
    <source>
        <dbReference type="ARBA" id="ARBA00022840"/>
    </source>
</evidence>
<evidence type="ECO:0000256" key="2">
    <source>
        <dbReference type="ARBA" id="ARBA00022475"/>
    </source>
</evidence>
<dbReference type="PROSITE" id="PS00211">
    <property type="entry name" value="ABC_TRANSPORTER_1"/>
    <property type="match status" value="1"/>
</dbReference>
<evidence type="ECO:0000313" key="10">
    <source>
        <dbReference type="Proteomes" id="UP000430519"/>
    </source>
</evidence>
<gene>
    <name evidence="7 9" type="primary">potA</name>
    <name evidence="9" type="ORF">GLX28_02615</name>
</gene>
<dbReference type="CDD" id="cd03300">
    <property type="entry name" value="ABC_PotA_N"/>
    <property type="match status" value="1"/>
</dbReference>
<sequence>MSGSSPERRTCRARPLQSGDDCVLDRGDAISGVTFKGKRPRDLADDAAVSVRGVRKSFRSPGGAETRVLDDIDLDIRRGEFFSLLGPSGCGKTTLLRILAGFEQPDAGAVLIGGQDMTGVPPHRRDVNTVFQSYALFPHMTVQDNVAFGLRMKGVPAAQIRGRVMQALERVRIADFAARRPDQLSGGQRQRVALARAIVNEPQVLLLDEPLSALDLKLRKELQVELANLQETLGMTFVFVTHDQEEALVMSDRIAVMNRGRVEQLGRAEELYERPRTAFVANFLGSSNLIPGTVLTVDGHEATVQTEHGPLRTTHGAGLRPGQSVTLSVRPEKLRMERDDETEGNEIRARVDDIVYTGAENQYLLQAGGQQLVAFQLNADIGADEDFDYDEQVALYLPPDNLVVLEEA</sequence>
<dbReference type="InterPro" id="IPR017871">
    <property type="entry name" value="ABC_transporter-like_CS"/>
</dbReference>
<dbReference type="SMART" id="SM00382">
    <property type="entry name" value="AAA"/>
    <property type="match status" value="1"/>
</dbReference>
<dbReference type="InterPro" id="IPR003593">
    <property type="entry name" value="AAA+_ATPase"/>
</dbReference>
<dbReference type="InterPro" id="IPR017879">
    <property type="entry name" value="PotA_ATP-bd"/>
</dbReference>
<keyword evidence="6 7" id="KW-0472">Membrane</keyword>
<proteinExistence type="inferred from homology"/>
<dbReference type="InterPro" id="IPR027417">
    <property type="entry name" value="P-loop_NTPase"/>
</dbReference>
<comment type="subunit">
    <text evidence="7">The complex is composed of two ATP-binding proteins (PotA), two transmembrane proteins (PotB and PotC) and a solute-binding protein (PotD).</text>
</comment>
<keyword evidence="10" id="KW-1185">Reference proteome</keyword>
<evidence type="ECO:0000256" key="3">
    <source>
        <dbReference type="ARBA" id="ARBA00022741"/>
    </source>
</evidence>
<comment type="catalytic activity">
    <reaction evidence="7">
        <text>ATP + H2O + polyamine-[polyamine-binding protein]Side 1 = ADP + phosphate + polyamineSide 2 + [polyamine-binding protein]Side 1.</text>
        <dbReference type="EC" id="7.6.2.11"/>
    </reaction>
</comment>
<evidence type="ECO:0000256" key="6">
    <source>
        <dbReference type="ARBA" id="ARBA00023136"/>
    </source>
</evidence>
<feature type="domain" description="ABC transporter" evidence="8">
    <location>
        <begin position="49"/>
        <end position="284"/>
    </location>
</feature>
<dbReference type="EMBL" id="WVHK01000005">
    <property type="protein sequence ID" value="MXV18531.1"/>
    <property type="molecule type" value="Genomic_DNA"/>
</dbReference>
<dbReference type="PROSITE" id="PS50893">
    <property type="entry name" value="ABC_TRANSPORTER_2"/>
    <property type="match status" value="1"/>
</dbReference>
<keyword evidence="5 7" id="KW-1278">Translocase</keyword>
<dbReference type="EC" id="7.6.2.11" evidence="7"/>
<dbReference type="PANTHER" id="PTHR42781:SF4">
    <property type="entry name" value="SPERMIDINE_PUTRESCINE IMPORT ATP-BINDING PROTEIN POTA"/>
    <property type="match status" value="1"/>
</dbReference>
<name>A0A6I4YEW7_9DEIO</name>
<organism evidence="9 10">
    <name type="scientific">Deinococcus xianganensis</name>
    <dbReference type="NCBI Taxonomy" id="1507289"/>
    <lineage>
        <taxon>Bacteria</taxon>
        <taxon>Thermotogati</taxon>
        <taxon>Deinococcota</taxon>
        <taxon>Deinococci</taxon>
        <taxon>Deinococcales</taxon>
        <taxon>Deinococcaceae</taxon>
        <taxon>Deinococcus</taxon>
    </lineage>
</organism>
<dbReference type="InterPro" id="IPR050093">
    <property type="entry name" value="ABC_SmlMolc_Importer"/>
</dbReference>
<dbReference type="InterPro" id="IPR012340">
    <property type="entry name" value="NA-bd_OB-fold"/>
</dbReference>
<keyword evidence="3 7" id="KW-0547">Nucleotide-binding</keyword>
<dbReference type="InterPro" id="IPR005893">
    <property type="entry name" value="PotA-like"/>
</dbReference>
<dbReference type="SUPFAM" id="SSF52540">
    <property type="entry name" value="P-loop containing nucleoside triphosphate hydrolases"/>
    <property type="match status" value="1"/>
</dbReference>
<dbReference type="InterPro" id="IPR008995">
    <property type="entry name" value="Mo/tungstate-bd_C_term_dom"/>
</dbReference>
<evidence type="ECO:0000259" key="8">
    <source>
        <dbReference type="PROSITE" id="PS50893"/>
    </source>
</evidence>
<dbReference type="Proteomes" id="UP000430519">
    <property type="component" value="Unassembled WGS sequence"/>
</dbReference>
<reference evidence="9 10" key="1">
    <citation type="submission" date="2019-11" db="EMBL/GenBank/DDBJ databases">
        <title>Genome sequence of Deinococcus xianganensis Y35, AI-2 producing algicidal bacterium, isolated from lake water.</title>
        <authorList>
            <person name="Li Y."/>
        </authorList>
    </citation>
    <scope>NUCLEOTIDE SEQUENCE [LARGE SCALE GENOMIC DNA]</scope>
    <source>
        <strain evidence="9 10">Y35</strain>
    </source>
</reference>
<keyword evidence="2 7" id="KW-1003">Cell membrane</keyword>
<dbReference type="InterPro" id="IPR013611">
    <property type="entry name" value="Transp-assoc_OB_typ2"/>
</dbReference>
<evidence type="ECO:0000256" key="1">
    <source>
        <dbReference type="ARBA" id="ARBA00022448"/>
    </source>
</evidence>
<dbReference type="Pfam" id="PF08402">
    <property type="entry name" value="TOBE_2"/>
    <property type="match status" value="1"/>
</dbReference>
<dbReference type="GO" id="GO:0043190">
    <property type="term" value="C:ATP-binding cassette (ABC) transporter complex"/>
    <property type="evidence" value="ECO:0007669"/>
    <property type="project" value="InterPro"/>
</dbReference>
<dbReference type="Gene3D" id="3.40.50.300">
    <property type="entry name" value="P-loop containing nucleotide triphosphate hydrolases"/>
    <property type="match status" value="1"/>
</dbReference>
<comment type="similarity">
    <text evidence="7">Belongs to the ABC transporter superfamily. Spermidine/putrescine importer (TC 3.A.1.11.1) family.</text>
</comment>